<reference evidence="11 12" key="1">
    <citation type="submission" date="2014-12" db="EMBL/GenBank/DDBJ databases">
        <title>Comparative genomics of the lactic acid bacteria isolated from the honey bee gut.</title>
        <authorList>
            <person name="Ellegaard K.M."/>
            <person name="Tamarit D."/>
            <person name="Javelind E."/>
            <person name="Olofsson T."/>
            <person name="Andersson S.G."/>
            <person name="Vasquez A."/>
        </authorList>
    </citation>
    <scope>NUCLEOTIDE SEQUENCE [LARGE SCALE GENOMIC DNA]</scope>
    <source>
        <strain evidence="11 12">Hon2</strain>
    </source>
</reference>
<evidence type="ECO:0000313" key="12">
    <source>
        <dbReference type="Proteomes" id="UP000033695"/>
    </source>
</evidence>
<evidence type="ECO:0000256" key="2">
    <source>
        <dbReference type="ARBA" id="ARBA00022448"/>
    </source>
</evidence>
<evidence type="ECO:0000313" key="11">
    <source>
        <dbReference type="EMBL" id="KJY48467.1"/>
    </source>
</evidence>
<evidence type="ECO:0000256" key="3">
    <source>
        <dbReference type="ARBA" id="ARBA00022475"/>
    </source>
</evidence>
<dbReference type="PANTHER" id="PTHR33989">
    <property type="match status" value="1"/>
</dbReference>
<organism evidence="11 12">
    <name type="scientific">Bombilactobacillus mellis</name>
    <dbReference type="NCBI Taxonomy" id="1218508"/>
    <lineage>
        <taxon>Bacteria</taxon>
        <taxon>Bacillati</taxon>
        <taxon>Bacillota</taxon>
        <taxon>Bacilli</taxon>
        <taxon>Lactobacillales</taxon>
        <taxon>Lactobacillaceae</taxon>
        <taxon>Bombilactobacillus</taxon>
    </lineage>
</organism>
<dbReference type="InterPro" id="IPR003352">
    <property type="entry name" value="PTS_EIIC"/>
</dbReference>
<dbReference type="InterPro" id="IPR051088">
    <property type="entry name" value="PTS_Sugar-EIIC/EIIB"/>
</dbReference>
<comment type="caution">
    <text evidence="11">The sequence shown here is derived from an EMBL/GenBank/DDBJ whole genome shotgun (WGS) entry which is preliminary data.</text>
</comment>
<keyword evidence="4 8" id="KW-0762">Sugar transport</keyword>
<protein>
    <recommendedName>
        <fullName evidence="8">Permease IIC component</fullName>
    </recommendedName>
</protein>
<dbReference type="EMBL" id="JXBZ01000008">
    <property type="protein sequence ID" value="KJY48467.1"/>
    <property type="molecule type" value="Genomic_DNA"/>
</dbReference>
<evidence type="ECO:0000259" key="10">
    <source>
        <dbReference type="PROSITE" id="PS51105"/>
    </source>
</evidence>
<feature type="transmembrane region" description="Helical" evidence="9">
    <location>
        <begin position="30"/>
        <end position="52"/>
    </location>
</feature>
<dbReference type="InterPro" id="IPR004501">
    <property type="entry name" value="PTS_EIIC_3"/>
</dbReference>
<dbReference type="GO" id="GO:0008982">
    <property type="term" value="F:protein-N(PI)-phosphohistidine-sugar phosphotransferase activity"/>
    <property type="evidence" value="ECO:0007669"/>
    <property type="project" value="UniProtKB-UniRule"/>
</dbReference>
<comment type="function">
    <text evidence="8">The phosphoenolpyruvate-dependent sugar phosphotransferase system (PTS), a major carbohydrate active -transport system, catalyzes the phosphorylation of incoming sugar substrates concomitant with their translocation across the cell membrane.</text>
</comment>
<name>A0A0F4KP92_9LACO</name>
<dbReference type="Proteomes" id="UP000033695">
    <property type="component" value="Unassembled WGS sequence"/>
</dbReference>
<dbReference type="STRING" id="1218508.JG29_08640"/>
<feature type="transmembrane region" description="Helical" evidence="9">
    <location>
        <begin position="318"/>
        <end position="338"/>
    </location>
</feature>
<evidence type="ECO:0000256" key="5">
    <source>
        <dbReference type="ARBA" id="ARBA00022692"/>
    </source>
</evidence>
<dbReference type="InterPro" id="IPR004796">
    <property type="entry name" value="PTS_IIC_cello"/>
</dbReference>
<evidence type="ECO:0000256" key="9">
    <source>
        <dbReference type="SAM" id="Phobius"/>
    </source>
</evidence>
<feature type="domain" description="PTS EIIC type-3" evidence="10">
    <location>
        <begin position="7"/>
        <end position="411"/>
    </location>
</feature>
<feature type="transmembrane region" description="Helical" evidence="9">
    <location>
        <begin position="224"/>
        <end position="245"/>
    </location>
</feature>
<dbReference type="PANTHER" id="PTHR33989:SF4">
    <property type="entry name" value="PTS SYSTEM N,N'-DIACETYLCHITOBIOSE-SPECIFIC EIIC COMPONENT"/>
    <property type="match status" value="1"/>
</dbReference>
<feature type="transmembrane region" description="Helical" evidence="9">
    <location>
        <begin position="104"/>
        <end position="122"/>
    </location>
</feature>
<keyword evidence="7 8" id="KW-0472">Membrane</keyword>
<dbReference type="AlphaFoldDB" id="A0A0F4KP92"/>
<dbReference type="PATRIC" id="fig|1218508.4.peg.836"/>
<feature type="transmembrane region" description="Helical" evidence="9">
    <location>
        <begin position="371"/>
        <end position="387"/>
    </location>
</feature>
<feature type="transmembrane region" description="Helical" evidence="9">
    <location>
        <begin position="285"/>
        <end position="306"/>
    </location>
</feature>
<keyword evidence="6 9" id="KW-1133">Transmembrane helix</keyword>
<proteinExistence type="predicted"/>
<keyword evidence="3 8" id="KW-1003">Cell membrane</keyword>
<comment type="subcellular location">
    <subcellularLocation>
        <location evidence="1">Cell membrane</location>
        <topology evidence="1">Multi-pass membrane protein</topology>
    </subcellularLocation>
</comment>
<dbReference type="GO" id="GO:1902815">
    <property type="term" value="P:N,N'-diacetylchitobiose import"/>
    <property type="evidence" value="ECO:0007669"/>
    <property type="project" value="TreeGrafter"/>
</dbReference>
<feature type="transmembrane region" description="Helical" evidence="9">
    <location>
        <begin position="344"/>
        <end position="364"/>
    </location>
</feature>
<dbReference type="PROSITE" id="PS51105">
    <property type="entry name" value="PTS_EIIC_TYPE_3"/>
    <property type="match status" value="1"/>
</dbReference>
<keyword evidence="12" id="KW-1185">Reference proteome</keyword>
<evidence type="ECO:0000256" key="6">
    <source>
        <dbReference type="ARBA" id="ARBA00022989"/>
    </source>
</evidence>
<dbReference type="RefSeq" id="WP_045922741.1">
    <property type="nucleotide sequence ID" value="NZ_JAAEEA010000008.1"/>
</dbReference>
<sequence length="427" mass="47321">MNEMSKIEDKFLEVAEKLSNQKYLEAIRNAFITILPITVMGGLVSVISSAPVTPHTKNAFLLAWASFVKSNSLILTWINTLTLGAMAIFVCLTITWYLCKHYQISALTPLLLSFFGIMILTAKPTKLTFNQKMVEISYIDGKGLLIGIFVAIATVELYRFLKAKHFGEIHMPESVPASLSNTFASLSTSIVIMTFFSAIFIIFNKNHTTLAQWFTKIITPGLKATDSIWFVLIMTIIISIGWFFGIHNATFWGLMGPIMFINLSANAAANATGHVPPTFLTEATWAYFIQIGGVGCALPLAMLLLFSKSEQMRAVGKMGLIPSFFGISEPITFGLPVMLNPIMFIPAFLAPTVNAILTWLAMSLHLVKKTFAMLSFNMPSIFGSYFATSDFKGPVLIIILVIIDMAIYFPFMKVYEKAQLKEELGTN</sequence>
<feature type="transmembrane region" description="Helical" evidence="9">
    <location>
        <begin position="73"/>
        <end position="98"/>
    </location>
</feature>
<keyword evidence="5 9" id="KW-0812">Transmembrane</keyword>
<feature type="transmembrane region" description="Helical" evidence="9">
    <location>
        <begin position="393"/>
        <end position="411"/>
    </location>
</feature>
<keyword evidence="2 8" id="KW-0813">Transport</keyword>
<evidence type="ECO:0000256" key="8">
    <source>
        <dbReference type="PIRNR" id="PIRNR006351"/>
    </source>
</evidence>
<dbReference type="Pfam" id="PF02378">
    <property type="entry name" value="PTS_EIIC"/>
    <property type="match status" value="1"/>
</dbReference>
<feature type="transmembrane region" description="Helical" evidence="9">
    <location>
        <begin position="143"/>
        <end position="161"/>
    </location>
</feature>
<dbReference type="NCBIfam" id="TIGR00410">
    <property type="entry name" value="lacE"/>
    <property type="match status" value="1"/>
</dbReference>
<dbReference type="GO" id="GO:0009401">
    <property type="term" value="P:phosphoenolpyruvate-dependent sugar phosphotransferase system"/>
    <property type="evidence" value="ECO:0007669"/>
    <property type="project" value="InterPro"/>
</dbReference>
<evidence type="ECO:0000256" key="7">
    <source>
        <dbReference type="ARBA" id="ARBA00023136"/>
    </source>
</evidence>
<evidence type="ECO:0000256" key="1">
    <source>
        <dbReference type="ARBA" id="ARBA00004651"/>
    </source>
</evidence>
<dbReference type="PIRSF" id="PIRSF006351">
    <property type="entry name" value="PTS_EIIC-Cellobiose"/>
    <property type="match status" value="1"/>
</dbReference>
<gene>
    <name evidence="11" type="ORF">JG29_08640</name>
</gene>
<feature type="transmembrane region" description="Helical" evidence="9">
    <location>
        <begin position="181"/>
        <end position="203"/>
    </location>
</feature>
<dbReference type="HOGENOM" id="CLU_029688_1_0_9"/>
<evidence type="ECO:0000256" key="4">
    <source>
        <dbReference type="ARBA" id="ARBA00022597"/>
    </source>
</evidence>
<dbReference type="GO" id="GO:0005886">
    <property type="term" value="C:plasma membrane"/>
    <property type="evidence" value="ECO:0007669"/>
    <property type="project" value="UniProtKB-SubCell"/>
</dbReference>
<accession>A0A0F4KP92</accession>